<dbReference type="RefSeq" id="WP_029313732.1">
    <property type="nucleotide sequence ID" value="NZ_FTNE01000024.1"/>
</dbReference>
<gene>
    <name evidence="9" type="ORF">SAMN05421828_12457</name>
    <name evidence="10" type="ORF">SAMN05421828_1391</name>
    <name evidence="11" type="ORF">SAMN05421828_15112</name>
</gene>
<evidence type="ECO:0000256" key="5">
    <source>
        <dbReference type="ARBA" id="ARBA00023172"/>
    </source>
</evidence>
<feature type="domain" description="Transposase InsH N-terminal" evidence="8">
    <location>
        <begin position="15"/>
        <end position="110"/>
    </location>
</feature>
<feature type="compositionally biased region" description="Basic and acidic residues" evidence="6">
    <location>
        <begin position="211"/>
        <end position="235"/>
    </location>
</feature>
<reference evidence="11 12" key="1">
    <citation type="submission" date="2017-01" db="EMBL/GenBank/DDBJ databases">
        <authorList>
            <person name="Varghese N."/>
            <person name="Submissions S."/>
        </authorList>
    </citation>
    <scope>NUCLEOTIDE SEQUENCE [LARGE SCALE GENOMIC DNA]</scope>
    <source>
        <strain evidence="11 12">ATCC 35905</strain>
    </source>
</reference>
<dbReference type="PANTHER" id="PTHR35604">
    <property type="entry name" value="TRANSPOSASE INSH FOR INSERTION SEQUENCE ELEMENT IS5A-RELATED"/>
    <property type="match status" value="1"/>
</dbReference>
<comment type="similarity">
    <text evidence="2">Belongs to the transposase 11 family.</text>
</comment>
<keyword evidence="12" id="KW-1185">Reference proteome</keyword>
<dbReference type="Pfam" id="PF01609">
    <property type="entry name" value="DDE_Tnp_1"/>
    <property type="match status" value="1"/>
</dbReference>
<evidence type="ECO:0000256" key="1">
    <source>
        <dbReference type="ARBA" id="ARBA00003544"/>
    </source>
</evidence>
<protein>
    <submittedName>
        <fullName evidence="9">Transposase, IS4 family</fullName>
    </submittedName>
    <submittedName>
        <fullName evidence="11">Transposase, IS5 family</fullName>
    </submittedName>
</protein>
<feature type="region of interest" description="Disordered" evidence="6">
    <location>
        <begin position="152"/>
        <end position="171"/>
    </location>
</feature>
<dbReference type="GO" id="GO:0006313">
    <property type="term" value="P:DNA transposition"/>
    <property type="evidence" value="ECO:0007669"/>
    <property type="project" value="InterPro"/>
</dbReference>
<dbReference type="GO" id="GO:0003677">
    <property type="term" value="F:DNA binding"/>
    <property type="evidence" value="ECO:0007669"/>
    <property type="project" value="UniProtKB-KW"/>
</dbReference>
<dbReference type="Pfam" id="PF05598">
    <property type="entry name" value="DUF772"/>
    <property type="match status" value="1"/>
</dbReference>
<dbReference type="InterPro" id="IPR008490">
    <property type="entry name" value="Transposase_InsH_N"/>
</dbReference>
<evidence type="ECO:0000313" key="10">
    <source>
        <dbReference type="EMBL" id="SIR48896.1"/>
    </source>
</evidence>
<organism evidence="11 12">
    <name type="scientific">Acidiphilium rubrum</name>
    <dbReference type="NCBI Taxonomy" id="526"/>
    <lineage>
        <taxon>Bacteria</taxon>
        <taxon>Pseudomonadati</taxon>
        <taxon>Pseudomonadota</taxon>
        <taxon>Alphaproteobacteria</taxon>
        <taxon>Acetobacterales</taxon>
        <taxon>Acidocellaceae</taxon>
        <taxon>Acidiphilium</taxon>
    </lineage>
</organism>
<dbReference type="AlphaFoldDB" id="A0A8G2CP37"/>
<name>A0A8G2CP37_ACIRU</name>
<evidence type="ECO:0000313" key="12">
    <source>
        <dbReference type="Proteomes" id="UP000186308"/>
    </source>
</evidence>
<evidence type="ECO:0000256" key="2">
    <source>
        <dbReference type="ARBA" id="ARBA00010075"/>
    </source>
</evidence>
<dbReference type="InterPro" id="IPR002559">
    <property type="entry name" value="Transposase_11"/>
</dbReference>
<proteinExistence type="inferred from homology"/>
<dbReference type="NCBIfam" id="NF033581">
    <property type="entry name" value="transpos_IS5_4"/>
    <property type="match status" value="1"/>
</dbReference>
<dbReference type="EMBL" id="FTNE01000024">
    <property type="protein sequence ID" value="SIR32477.1"/>
    <property type="molecule type" value="Genomic_DNA"/>
</dbReference>
<evidence type="ECO:0000256" key="6">
    <source>
        <dbReference type="SAM" id="MobiDB-lite"/>
    </source>
</evidence>
<feature type="domain" description="Transposase IS4-like" evidence="7">
    <location>
        <begin position="137"/>
        <end position="310"/>
    </location>
</feature>
<dbReference type="PANTHER" id="PTHR35604:SF2">
    <property type="entry name" value="TRANSPOSASE INSH FOR INSERTION SEQUENCE ELEMENT IS5A-RELATED"/>
    <property type="match status" value="1"/>
</dbReference>
<evidence type="ECO:0000259" key="8">
    <source>
        <dbReference type="Pfam" id="PF05598"/>
    </source>
</evidence>
<accession>A0A8G2CP37</accession>
<dbReference type="EMBL" id="FTNE01000039">
    <property type="protein sequence ID" value="SIR48896.1"/>
    <property type="molecule type" value="Genomic_DNA"/>
</dbReference>
<evidence type="ECO:0000256" key="4">
    <source>
        <dbReference type="ARBA" id="ARBA00023125"/>
    </source>
</evidence>
<dbReference type="InterPro" id="IPR047959">
    <property type="entry name" value="Transpos_IS5"/>
</dbReference>
<dbReference type="OrthoDB" id="9774608at2"/>
<keyword evidence="4" id="KW-0238">DNA-binding</keyword>
<evidence type="ECO:0000256" key="3">
    <source>
        <dbReference type="ARBA" id="ARBA00022578"/>
    </source>
</evidence>
<dbReference type="EMBL" id="FTNE01000051">
    <property type="protein sequence ID" value="SIR54835.1"/>
    <property type="molecule type" value="Genomic_DNA"/>
</dbReference>
<evidence type="ECO:0000313" key="11">
    <source>
        <dbReference type="EMBL" id="SIR54835.1"/>
    </source>
</evidence>
<comment type="function">
    <text evidence="1">Involved in the transposition of the insertion sequence IS5.</text>
</comment>
<dbReference type="GO" id="GO:0004803">
    <property type="term" value="F:transposase activity"/>
    <property type="evidence" value="ECO:0007669"/>
    <property type="project" value="InterPro"/>
</dbReference>
<sequence>MQRSFAEYDGFRKQRKITRRDVFLAEMERVVPWRRLEALIEPHYPLAGRGRKPYRLSTMLRIHLLQHWYGYSDPGMEEALHDIPALRRFAGLDAGESRMPDETTILNFRHLLEAHQLAESLFQEVVSLLTDQGLILREGTIVDATLIAAPPSTKNQARQRDPEMTSSKKGNQWHFGMKAHIGVDTAHGLVHALEVTTGKVSDYSMAETLLHGDEQTAHGDRGYADKTREPDRVREEDEAGPRWFVPFKRTKGYDTTPEQKRLNRLMAALRSAVEHPFRVLKRQFGHTKVRYRGLFKNEQHLFSQFALVNLYIARRVITPAG</sequence>
<feature type="region of interest" description="Disordered" evidence="6">
    <location>
        <begin position="211"/>
        <end position="238"/>
    </location>
</feature>
<dbReference type="Proteomes" id="UP000186308">
    <property type="component" value="Unassembled WGS sequence"/>
</dbReference>
<keyword evidence="3" id="KW-0815">Transposition</keyword>
<comment type="caution">
    <text evidence="11">The sequence shown here is derived from an EMBL/GenBank/DDBJ whole genome shotgun (WGS) entry which is preliminary data.</text>
</comment>
<evidence type="ECO:0000259" key="7">
    <source>
        <dbReference type="Pfam" id="PF01609"/>
    </source>
</evidence>
<evidence type="ECO:0000313" key="9">
    <source>
        <dbReference type="EMBL" id="SIR32477.1"/>
    </source>
</evidence>
<keyword evidence="5" id="KW-0233">DNA recombination</keyword>